<dbReference type="Proteomes" id="UP000701801">
    <property type="component" value="Unassembled WGS sequence"/>
</dbReference>
<keyword evidence="2" id="KW-1185">Reference proteome</keyword>
<evidence type="ECO:0000313" key="2">
    <source>
        <dbReference type="Proteomes" id="UP000701801"/>
    </source>
</evidence>
<name>A0A9N9Q294_9HELO</name>
<gene>
    <name evidence="1" type="ORF">HYALB_00009700</name>
</gene>
<protein>
    <submittedName>
        <fullName evidence="1">Uncharacterized protein</fullName>
    </submittedName>
</protein>
<organism evidence="1 2">
    <name type="scientific">Hymenoscyphus albidus</name>
    <dbReference type="NCBI Taxonomy" id="595503"/>
    <lineage>
        <taxon>Eukaryota</taxon>
        <taxon>Fungi</taxon>
        <taxon>Dikarya</taxon>
        <taxon>Ascomycota</taxon>
        <taxon>Pezizomycotina</taxon>
        <taxon>Leotiomycetes</taxon>
        <taxon>Helotiales</taxon>
        <taxon>Helotiaceae</taxon>
        <taxon>Hymenoscyphus</taxon>
    </lineage>
</organism>
<evidence type="ECO:0000313" key="1">
    <source>
        <dbReference type="EMBL" id="CAG8972152.1"/>
    </source>
</evidence>
<dbReference type="EMBL" id="CAJVRM010000037">
    <property type="protein sequence ID" value="CAG8972152.1"/>
    <property type="molecule type" value="Genomic_DNA"/>
</dbReference>
<reference evidence="1" key="1">
    <citation type="submission" date="2021-07" db="EMBL/GenBank/DDBJ databases">
        <authorList>
            <person name="Durling M."/>
        </authorList>
    </citation>
    <scope>NUCLEOTIDE SEQUENCE</scope>
</reference>
<sequence length="67" mass="7417">MMYHLPVVDILFCITAQGYSRDLPGTDEVNTRFNVPCHMVVFAAVRRRGGDRGAAGSSGEGLTWMWV</sequence>
<accession>A0A9N9Q294</accession>
<comment type="caution">
    <text evidence="1">The sequence shown here is derived from an EMBL/GenBank/DDBJ whole genome shotgun (WGS) entry which is preliminary data.</text>
</comment>
<dbReference type="AlphaFoldDB" id="A0A9N9Q294"/>
<proteinExistence type="predicted"/>